<evidence type="ECO:0000313" key="2">
    <source>
        <dbReference type="Proteomes" id="UP000765509"/>
    </source>
</evidence>
<name>A0A9Q3J8G1_9BASI</name>
<comment type="caution">
    <text evidence="1">The sequence shown here is derived from an EMBL/GenBank/DDBJ whole genome shotgun (WGS) entry which is preliminary data.</text>
</comment>
<organism evidence="1 2">
    <name type="scientific">Austropuccinia psidii MF-1</name>
    <dbReference type="NCBI Taxonomy" id="1389203"/>
    <lineage>
        <taxon>Eukaryota</taxon>
        <taxon>Fungi</taxon>
        <taxon>Dikarya</taxon>
        <taxon>Basidiomycota</taxon>
        <taxon>Pucciniomycotina</taxon>
        <taxon>Pucciniomycetes</taxon>
        <taxon>Pucciniales</taxon>
        <taxon>Sphaerophragmiaceae</taxon>
        <taxon>Austropuccinia</taxon>
    </lineage>
</organism>
<sequence length="105" mass="12642">MDGKFTHENKLELNIGLNEEGWTDLNSKIVENTKEVNYWGKPFVEEGEDLFQIWIPYLEFEELFNFPEPRQHIQEYKDWKELPGFSLSRQEFPKLLTYDGIKENL</sequence>
<protein>
    <submittedName>
        <fullName evidence="1">Uncharacterized protein</fullName>
    </submittedName>
</protein>
<gene>
    <name evidence="1" type="ORF">O181_097156</name>
</gene>
<dbReference type="Proteomes" id="UP000765509">
    <property type="component" value="Unassembled WGS sequence"/>
</dbReference>
<keyword evidence="2" id="KW-1185">Reference proteome</keyword>
<reference evidence="1" key="1">
    <citation type="submission" date="2021-03" db="EMBL/GenBank/DDBJ databases">
        <title>Draft genome sequence of rust myrtle Austropuccinia psidii MF-1, a brazilian biotype.</title>
        <authorList>
            <person name="Quecine M.C."/>
            <person name="Pachon D.M.R."/>
            <person name="Bonatelli M.L."/>
            <person name="Correr F.H."/>
            <person name="Franceschini L.M."/>
            <person name="Leite T.F."/>
            <person name="Margarido G.R.A."/>
            <person name="Almeida C.A."/>
            <person name="Ferrarezi J.A."/>
            <person name="Labate C.A."/>
        </authorList>
    </citation>
    <scope>NUCLEOTIDE SEQUENCE</scope>
    <source>
        <strain evidence="1">MF-1</strain>
    </source>
</reference>
<evidence type="ECO:0000313" key="1">
    <source>
        <dbReference type="EMBL" id="MBW0557441.1"/>
    </source>
</evidence>
<proteinExistence type="predicted"/>
<dbReference type="EMBL" id="AVOT02065313">
    <property type="protein sequence ID" value="MBW0557441.1"/>
    <property type="molecule type" value="Genomic_DNA"/>
</dbReference>
<accession>A0A9Q3J8G1</accession>
<dbReference type="AlphaFoldDB" id="A0A9Q3J8G1"/>